<organism evidence="1 2">
    <name type="scientific">Massilia pinisoli</name>
    <dbReference type="NCBI Taxonomy" id="1772194"/>
    <lineage>
        <taxon>Bacteria</taxon>
        <taxon>Pseudomonadati</taxon>
        <taxon>Pseudomonadota</taxon>
        <taxon>Betaproteobacteria</taxon>
        <taxon>Burkholderiales</taxon>
        <taxon>Oxalobacteraceae</taxon>
        <taxon>Telluria group</taxon>
        <taxon>Massilia</taxon>
    </lineage>
</organism>
<protein>
    <submittedName>
        <fullName evidence="1">Uncharacterized protein</fullName>
    </submittedName>
</protein>
<keyword evidence="2" id="KW-1185">Reference proteome</keyword>
<dbReference type="EMBL" id="JANUGW010000029">
    <property type="protein sequence ID" value="MCS0585102.1"/>
    <property type="molecule type" value="Genomic_DNA"/>
</dbReference>
<sequence length="148" mass="15923">MNIQIIVNDTHHDKCFRELVNEPVTALRHVTQQQADALRDAFGINTIAELADLKLVKWARAIRTMASAETEPREAVAKETLLDDAVEMTFPASDPVSVTSSITRIEVPPEKVDASSDHQNAAAIEAHNEQAIGCRALGPGGEKTAGAA</sequence>
<evidence type="ECO:0000313" key="2">
    <source>
        <dbReference type="Proteomes" id="UP001204151"/>
    </source>
</evidence>
<proteinExistence type="predicted"/>
<name>A0ABT1ZYU9_9BURK</name>
<gene>
    <name evidence="1" type="ORF">NX784_26295</name>
</gene>
<evidence type="ECO:0000313" key="1">
    <source>
        <dbReference type="EMBL" id="MCS0585102.1"/>
    </source>
</evidence>
<reference evidence="1 2" key="1">
    <citation type="submission" date="2022-08" db="EMBL/GenBank/DDBJ databases">
        <title>Reclassification of Massilia species as members of the genera Telluria, Duganella, Pseudoduganella, Mokoshia gen. nov. and Zemynaea gen. nov. using orthogonal and non-orthogonal genome-based approaches.</title>
        <authorList>
            <person name="Bowman J.P."/>
        </authorList>
    </citation>
    <scope>NUCLEOTIDE SEQUENCE [LARGE SCALE GENOMIC DNA]</scope>
    <source>
        <strain evidence="1 2">JCM 31316</strain>
    </source>
</reference>
<dbReference type="Proteomes" id="UP001204151">
    <property type="component" value="Unassembled WGS sequence"/>
</dbReference>
<accession>A0ABT1ZYU9</accession>
<dbReference type="RefSeq" id="WP_229421059.1">
    <property type="nucleotide sequence ID" value="NZ_JANUGW010000029.1"/>
</dbReference>
<comment type="caution">
    <text evidence="1">The sequence shown here is derived from an EMBL/GenBank/DDBJ whole genome shotgun (WGS) entry which is preliminary data.</text>
</comment>